<feature type="compositionally biased region" description="Basic and acidic residues" evidence="1">
    <location>
        <begin position="185"/>
        <end position="204"/>
    </location>
</feature>
<dbReference type="Proteomes" id="UP001201163">
    <property type="component" value="Unassembled WGS sequence"/>
</dbReference>
<feature type="compositionally biased region" description="Low complexity" evidence="1">
    <location>
        <begin position="1"/>
        <end position="12"/>
    </location>
</feature>
<evidence type="ECO:0000256" key="1">
    <source>
        <dbReference type="SAM" id="MobiDB-lite"/>
    </source>
</evidence>
<sequence>MSAAAGMSSGSSERPSDSNARTDPTLTAYVPRMVSGLLYCAAPQSVRIRTATSGRRRAVHHVTDSQKPSPRIRSRSAVSYRVIQNVTTFEGPIRELARANIAEHPVACRGAHALSARVPSDAAGRKRVVWSIGSGLRTRACGDGAPRLRLQRTTVARRRRAGRWGCRTEGAAGRRSSNAGRRGMCQREAHGGAGRIDRRARLSDDYSSPGGLSDPI</sequence>
<accession>A0AAD4Q5H8</accession>
<keyword evidence="3" id="KW-1185">Reference proteome</keyword>
<dbReference type="EMBL" id="JAKELL010000157">
    <property type="protein sequence ID" value="KAH8979740.1"/>
    <property type="molecule type" value="Genomic_DNA"/>
</dbReference>
<dbReference type="AlphaFoldDB" id="A0AAD4Q5H8"/>
<gene>
    <name evidence="2" type="ORF">EDB92DRAFT_331627</name>
</gene>
<comment type="caution">
    <text evidence="2">The sequence shown here is derived from an EMBL/GenBank/DDBJ whole genome shotgun (WGS) entry which is preliminary data.</text>
</comment>
<evidence type="ECO:0000313" key="3">
    <source>
        <dbReference type="Proteomes" id="UP001201163"/>
    </source>
</evidence>
<feature type="region of interest" description="Disordered" evidence="1">
    <location>
        <begin position="51"/>
        <end position="72"/>
    </location>
</feature>
<evidence type="ECO:0000313" key="2">
    <source>
        <dbReference type="EMBL" id="KAH8979740.1"/>
    </source>
</evidence>
<name>A0AAD4Q5H8_9AGAM</name>
<reference evidence="2" key="1">
    <citation type="submission" date="2022-01" db="EMBL/GenBank/DDBJ databases">
        <title>Comparative genomics reveals a dynamic genome evolution in the ectomycorrhizal milk-cap (Lactarius) mushrooms.</title>
        <authorList>
            <consortium name="DOE Joint Genome Institute"/>
            <person name="Lebreton A."/>
            <person name="Tang N."/>
            <person name="Kuo A."/>
            <person name="LaButti K."/>
            <person name="Drula E."/>
            <person name="Barry K."/>
            <person name="Clum A."/>
            <person name="Lipzen A."/>
            <person name="Mousain D."/>
            <person name="Ng V."/>
            <person name="Wang R."/>
            <person name="Wang X."/>
            <person name="Dai Y."/>
            <person name="Henrissat B."/>
            <person name="Grigoriev I.V."/>
            <person name="Guerin-Laguette A."/>
            <person name="Yu F."/>
            <person name="Martin F.M."/>
        </authorList>
    </citation>
    <scope>NUCLEOTIDE SEQUENCE</scope>
    <source>
        <strain evidence="2">QP</strain>
    </source>
</reference>
<organism evidence="2 3">
    <name type="scientific">Lactarius akahatsu</name>
    <dbReference type="NCBI Taxonomy" id="416441"/>
    <lineage>
        <taxon>Eukaryota</taxon>
        <taxon>Fungi</taxon>
        <taxon>Dikarya</taxon>
        <taxon>Basidiomycota</taxon>
        <taxon>Agaricomycotina</taxon>
        <taxon>Agaricomycetes</taxon>
        <taxon>Russulales</taxon>
        <taxon>Russulaceae</taxon>
        <taxon>Lactarius</taxon>
    </lineage>
</organism>
<feature type="region of interest" description="Disordered" evidence="1">
    <location>
        <begin position="1"/>
        <end position="24"/>
    </location>
</feature>
<protein>
    <submittedName>
        <fullName evidence="2">Uncharacterized protein</fullName>
    </submittedName>
</protein>
<proteinExistence type="predicted"/>
<feature type="compositionally biased region" description="Low complexity" evidence="1">
    <location>
        <begin position="163"/>
        <end position="183"/>
    </location>
</feature>
<feature type="region of interest" description="Disordered" evidence="1">
    <location>
        <begin position="160"/>
        <end position="216"/>
    </location>
</feature>